<dbReference type="EMBL" id="DQ164128">
    <property type="protein sequence ID" value="AAZ91951.1"/>
    <property type="molecule type" value="Genomic_DNA"/>
</dbReference>
<organism evidence="2">
    <name type="scientific">Human immunodeficiency virus type 1</name>
    <name type="common">HIV-1</name>
    <dbReference type="NCBI Taxonomy" id="11676"/>
    <lineage>
        <taxon>Viruses</taxon>
        <taxon>Riboviria</taxon>
        <taxon>Pararnavirae</taxon>
        <taxon>Artverviricota</taxon>
        <taxon>Revtraviricetes</taxon>
        <taxon>Ortervirales</taxon>
        <taxon>Retroviridae</taxon>
        <taxon>Orthoretrovirinae</taxon>
        <taxon>Lentivirus</taxon>
        <taxon>Lentivirus humimdef1</taxon>
    </lineage>
</organism>
<organismHost>
    <name type="scientific">Homo sapiens</name>
    <name type="common">Human</name>
    <dbReference type="NCBI Taxonomy" id="9606"/>
</organismHost>
<proteinExistence type="predicted"/>
<reference evidence="2" key="1">
    <citation type="journal article" date="2006" name="J. Virol. Methods">
        <title>Large-scale amplification, cloning and sequencing of near full-length HIV-1 subtype C genomes.</title>
        <authorList>
            <person name="Rousseau C.M."/>
            <person name="Birditt B.A."/>
            <person name="McKay A.R."/>
            <person name="Stoddard J.N."/>
            <person name="Lee T.C."/>
            <person name="McLaughlin S."/>
            <person name="Moore S.W."/>
            <person name="Shindo N."/>
            <person name="Learn G.H."/>
            <person name="Korber B.T."/>
            <person name="Brander C."/>
            <person name="Goulder P.J."/>
            <person name="Kiepiela P."/>
            <person name="Walker B.D."/>
            <person name="Mullins J.I."/>
        </authorList>
    </citation>
    <scope>NUCLEOTIDE SEQUENCE</scope>
    <source>
        <strain evidence="2">03ZASK048B2</strain>
    </source>
</reference>
<protein>
    <submittedName>
        <fullName evidence="2">Truncated vpu protein</fullName>
    </submittedName>
</protein>
<sequence>MLNLLERVDYRIRVGAFIIALIIAIVV</sequence>
<feature type="transmembrane region" description="Helical" evidence="1">
    <location>
        <begin position="10"/>
        <end position="26"/>
    </location>
</feature>
<keyword evidence="1" id="KW-1133">Transmembrane helix</keyword>
<gene>
    <name evidence="2" type="primary">vpu</name>
</gene>
<accession>Q3S5D9</accession>
<evidence type="ECO:0000256" key="1">
    <source>
        <dbReference type="SAM" id="Phobius"/>
    </source>
</evidence>
<keyword evidence="1" id="KW-0472">Membrane</keyword>
<evidence type="ECO:0000313" key="2">
    <source>
        <dbReference type="EMBL" id="AAZ91951.1"/>
    </source>
</evidence>
<keyword evidence="1" id="KW-0812">Transmembrane</keyword>
<name>Q3S5D9_HV1</name>